<evidence type="ECO:0000256" key="1">
    <source>
        <dbReference type="SAM" id="SignalP"/>
    </source>
</evidence>
<keyword evidence="3" id="KW-1185">Reference proteome</keyword>
<dbReference type="Proteomes" id="UP000554965">
    <property type="component" value="Unassembled WGS sequence"/>
</dbReference>
<reference evidence="2 3" key="1">
    <citation type="submission" date="2017-10" db="EMBL/GenBank/DDBJ databases">
        <authorList>
            <consortium name="Urmite Genomes"/>
        </authorList>
    </citation>
    <scope>NUCLEOTIDE SEQUENCE [LARGE SCALE GENOMIC DNA]</scope>
    <source>
        <strain evidence="2 3">FB-527</strain>
    </source>
</reference>
<feature type="signal peptide" evidence="1">
    <location>
        <begin position="1"/>
        <end position="33"/>
    </location>
</feature>
<sequence>MNANRRKLTVRVVLGAIVAAAAAATLAGCPVNAQGGEYGPRASGTVVGLPATL</sequence>
<dbReference type="AlphaFoldDB" id="A0A7Z7NA74"/>
<keyword evidence="1" id="KW-0732">Signal</keyword>
<protein>
    <submittedName>
        <fullName evidence="2">Uncharacterized protein</fullName>
    </submittedName>
</protein>
<evidence type="ECO:0000313" key="3">
    <source>
        <dbReference type="Proteomes" id="UP000554965"/>
    </source>
</evidence>
<dbReference type="PROSITE" id="PS51257">
    <property type="entry name" value="PROKAR_LIPOPROTEIN"/>
    <property type="match status" value="1"/>
</dbReference>
<feature type="chain" id="PRO_5030932208" evidence="1">
    <location>
        <begin position="34"/>
        <end position="53"/>
    </location>
</feature>
<evidence type="ECO:0000313" key="2">
    <source>
        <dbReference type="EMBL" id="SOJ55542.1"/>
    </source>
</evidence>
<name>A0A7Z7NA74_9MYCO</name>
<proteinExistence type="predicted"/>
<dbReference type="EMBL" id="OCTY01000002">
    <property type="protein sequence ID" value="SOJ55542.1"/>
    <property type="molecule type" value="Genomic_DNA"/>
</dbReference>
<organism evidence="2 3">
    <name type="scientific">Mycobacterium simulans</name>
    <dbReference type="NCBI Taxonomy" id="627089"/>
    <lineage>
        <taxon>Bacteria</taxon>
        <taxon>Bacillati</taxon>
        <taxon>Actinomycetota</taxon>
        <taxon>Actinomycetes</taxon>
        <taxon>Mycobacteriales</taxon>
        <taxon>Mycobacteriaceae</taxon>
        <taxon>Mycobacterium</taxon>
    </lineage>
</organism>
<gene>
    <name evidence="2" type="ORF">MSIMFB_03025</name>
</gene>
<accession>A0A7Z7NA74</accession>
<comment type="caution">
    <text evidence="2">The sequence shown here is derived from an EMBL/GenBank/DDBJ whole genome shotgun (WGS) entry which is preliminary data.</text>
</comment>